<feature type="transmembrane region" description="Helical" evidence="2">
    <location>
        <begin position="398"/>
        <end position="415"/>
    </location>
</feature>
<accession>A0ABZ1J941</accession>
<reference evidence="3 4" key="1">
    <citation type="submission" date="2022-10" db="EMBL/GenBank/DDBJ databases">
        <title>The complete genomes of actinobacterial strains from the NBC collection.</title>
        <authorList>
            <person name="Joergensen T.S."/>
            <person name="Alvarez Arevalo M."/>
            <person name="Sterndorff E.B."/>
            <person name="Faurdal D."/>
            <person name="Vuksanovic O."/>
            <person name="Mourched A.-S."/>
            <person name="Charusanti P."/>
            <person name="Shaw S."/>
            <person name="Blin K."/>
            <person name="Weber T."/>
        </authorList>
    </citation>
    <scope>NUCLEOTIDE SEQUENCE [LARGE SCALE GENOMIC DNA]</scope>
    <source>
        <strain evidence="3 4">NBC_00206</strain>
    </source>
</reference>
<feature type="transmembrane region" description="Helical" evidence="2">
    <location>
        <begin position="204"/>
        <end position="227"/>
    </location>
</feature>
<feature type="transmembrane region" description="Helical" evidence="2">
    <location>
        <begin position="369"/>
        <end position="386"/>
    </location>
</feature>
<dbReference type="RefSeq" id="WP_406261766.1">
    <property type="nucleotide sequence ID" value="NZ_CP108125.1"/>
</dbReference>
<organism evidence="3 4">
    <name type="scientific">Streptomyces nigra</name>
    <dbReference type="NCBI Taxonomy" id="1827580"/>
    <lineage>
        <taxon>Bacteria</taxon>
        <taxon>Bacillati</taxon>
        <taxon>Actinomycetota</taxon>
        <taxon>Actinomycetes</taxon>
        <taxon>Kitasatosporales</taxon>
        <taxon>Streptomycetaceae</taxon>
        <taxon>Streptomyces</taxon>
    </lineage>
</organism>
<feature type="transmembrane region" description="Helical" evidence="2">
    <location>
        <begin position="64"/>
        <end position="97"/>
    </location>
</feature>
<sequence>MEKMGWVLPVQRWVRGLAAVAALCCLGTILTFAPGYLSPDSLDQLRQARGMTPLTDWHPPALSLLWRALIAATGSFAFMAVLQSLVFWGALWVLAWCVWDLTASRHGSLAVLGLGLLPWVLTFVGVVWKDVHAAFALLAACAVAFVGLRLREGHSRPVVRWGLLWLGVLFLAYAMLVRKNAFLAAIPIFGLLVLALWRGPGRRMWVKCTAALLAALLVPAAAISLIAGPVQTHQSAQIVLDDLVHVLTVEELRSADVPPELRDRLVAAARECDRVGALSDAYWACYERPADGLRGDSDEMTSLWLWEMSGHVPQYIQYRLQLFASLLFETGYQYKAGVTPNDLGIEVAHPRLEDTLGTYVKGMAEDMPWLFRGWFWLAVAMVLAIRPGKGLFSMPVRALGISSAAYILGYLPIVPATDFRYVYWPAMACSLGLLLLWLGRRATTPPQTASPGAGTDRTVTEHQPTDTESRSPRSDAPASRQAAGGPAQAGPGG</sequence>
<evidence type="ECO:0008006" key="5">
    <source>
        <dbReference type="Google" id="ProtNLM"/>
    </source>
</evidence>
<keyword evidence="2" id="KW-1133">Transmembrane helix</keyword>
<feature type="transmembrane region" description="Helical" evidence="2">
    <location>
        <begin position="134"/>
        <end position="151"/>
    </location>
</feature>
<keyword evidence="2" id="KW-0812">Transmembrane</keyword>
<gene>
    <name evidence="3" type="ORF">OHU27_35015</name>
</gene>
<feature type="transmembrane region" description="Helical" evidence="2">
    <location>
        <begin position="12"/>
        <end position="37"/>
    </location>
</feature>
<name>A0ABZ1J941_9ACTN</name>
<evidence type="ECO:0000313" key="4">
    <source>
        <dbReference type="Proteomes" id="UP001622690"/>
    </source>
</evidence>
<protein>
    <recommendedName>
        <fullName evidence="5">Glycosyltransferase RgtA/B/C/D-like domain-containing protein</fullName>
    </recommendedName>
</protein>
<feature type="transmembrane region" description="Helical" evidence="2">
    <location>
        <begin position="181"/>
        <end position="197"/>
    </location>
</feature>
<keyword evidence="2" id="KW-0472">Membrane</keyword>
<evidence type="ECO:0000256" key="2">
    <source>
        <dbReference type="SAM" id="Phobius"/>
    </source>
</evidence>
<evidence type="ECO:0000256" key="1">
    <source>
        <dbReference type="SAM" id="MobiDB-lite"/>
    </source>
</evidence>
<feature type="compositionally biased region" description="Basic and acidic residues" evidence="1">
    <location>
        <begin position="458"/>
        <end position="473"/>
    </location>
</feature>
<keyword evidence="4" id="KW-1185">Reference proteome</keyword>
<proteinExistence type="predicted"/>
<feature type="transmembrane region" description="Helical" evidence="2">
    <location>
        <begin position="109"/>
        <end position="128"/>
    </location>
</feature>
<evidence type="ECO:0000313" key="3">
    <source>
        <dbReference type="EMBL" id="WTO87375.1"/>
    </source>
</evidence>
<dbReference type="EMBL" id="CP108125">
    <property type="protein sequence ID" value="WTO87375.1"/>
    <property type="molecule type" value="Genomic_DNA"/>
</dbReference>
<dbReference type="Proteomes" id="UP001622690">
    <property type="component" value="Chromosome"/>
</dbReference>
<feature type="transmembrane region" description="Helical" evidence="2">
    <location>
        <begin position="421"/>
        <end position="438"/>
    </location>
</feature>
<feature type="region of interest" description="Disordered" evidence="1">
    <location>
        <begin position="445"/>
        <end position="493"/>
    </location>
</feature>
<feature type="compositionally biased region" description="Low complexity" evidence="1">
    <location>
        <begin position="474"/>
        <end position="493"/>
    </location>
</feature>
<feature type="transmembrane region" description="Helical" evidence="2">
    <location>
        <begin position="158"/>
        <end position="175"/>
    </location>
</feature>